<dbReference type="EMBL" id="JAIQCV010000010">
    <property type="protein sequence ID" value="KAH1055778.1"/>
    <property type="molecule type" value="Genomic_DNA"/>
</dbReference>
<dbReference type="InterPro" id="IPR002156">
    <property type="entry name" value="RNaseH_domain"/>
</dbReference>
<dbReference type="OrthoDB" id="1166258at2759"/>
<evidence type="ECO:0000259" key="1">
    <source>
        <dbReference type="Pfam" id="PF13456"/>
    </source>
</evidence>
<proteinExistence type="predicted"/>
<reference evidence="2 3" key="1">
    <citation type="journal article" date="2021" name="Plant Biotechnol. J.">
        <title>Multi-omics assisted identification of the key and species-specific regulatory components of drought-tolerant mechanisms in Gossypium stocksii.</title>
        <authorList>
            <person name="Yu D."/>
            <person name="Ke L."/>
            <person name="Zhang D."/>
            <person name="Wu Y."/>
            <person name="Sun Y."/>
            <person name="Mei J."/>
            <person name="Sun J."/>
            <person name="Sun Y."/>
        </authorList>
    </citation>
    <scope>NUCLEOTIDE SEQUENCE [LARGE SCALE GENOMIC DNA]</scope>
    <source>
        <strain evidence="3">cv. E1</strain>
        <tissue evidence="2">Leaf</tissue>
    </source>
</reference>
<evidence type="ECO:0000313" key="2">
    <source>
        <dbReference type="EMBL" id="KAH1055778.1"/>
    </source>
</evidence>
<organism evidence="2 3">
    <name type="scientific">Gossypium stocksii</name>
    <dbReference type="NCBI Taxonomy" id="47602"/>
    <lineage>
        <taxon>Eukaryota</taxon>
        <taxon>Viridiplantae</taxon>
        <taxon>Streptophyta</taxon>
        <taxon>Embryophyta</taxon>
        <taxon>Tracheophyta</taxon>
        <taxon>Spermatophyta</taxon>
        <taxon>Magnoliopsida</taxon>
        <taxon>eudicotyledons</taxon>
        <taxon>Gunneridae</taxon>
        <taxon>Pentapetalae</taxon>
        <taxon>rosids</taxon>
        <taxon>malvids</taxon>
        <taxon>Malvales</taxon>
        <taxon>Malvaceae</taxon>
        <taxon>Malvoideae</taxon>
        <taxon>Gossypium</taxon>
    </lineage>
</organism>
<dbReference type="GO" id="GO:0004523">
    <property type="term" value="F:RNA-DNA hybrid ribonuclease activity"/>
    <property type="evidence" value="ECO:0007669"/>
    <property type="project" value="InterPro"/>
</dbReference>
<keyword evidence="3" id="KW-1185">Reference proteome</keyword>
<comment type="caution">
    <text evidence="2">The sequence shown here is derived from an EMBL/GenBank/DDBJ whole genome shotgun (WGS) entry which is preliminary data.</text>
</comment>
<dbReference type="Pfam" id="PF13456">
    <property type="entry name" value="RVT_3"/>
    <property type="match status" value="1"/>
</dbReference>
<dbReference type="AlphaFoldDB" id="A0A9D3ZPP1"/>
<dbReference type="Proteomes" id="UP000828251">
    <property type="component" value="Unassembled WGS sequence"/>
</dbReference>
<protein>
    <recommendedName>
        <fullName evidence="1">RNase H type-1 domain-containing protein</fullName>
    </recommendedName>
</protein>
<dbReference type="GO" id="GO:0003676">
    <property type="term" value="F:nucleic acid binding"/>
    <property type="evidence" value="ECO:0007669"/>
    <property type="project" value="InterPro"/>
</dbReference>
<gene>
    <name evidence="2" type="ORF">J1N35_033843</name>
</gene>
<name>A0A9D3ZPP1_9ROSI</name>
<feature type="domain" description="RNase H type-1" evidence="1">
    <location>
        <begin position="62"/>
        <end position="119"/>
    </location>
</feature>
<evidence type="ECO:0000313" key="3">
    <source>
        <dbReference type="Proteomes" id="UP000828251"/>
    </source>
</evidence>
<sequence length="152" mass="17522">MSEVLSWLNLQLRHLAVNTVCLVCQAEEESVEHLFRDYSFRQQVLGGWEFQISHAIGIQIGGNGDALSIIHKLNSEEEDRSGVSSLIQDIKRQRISFRSLRFQYIPREANFATNEMAKEGCQYEVPRYWIEEVPQAVEGIVILERRIVSDGR</sequence>
<accession>A0A9D3ZPP1</accession>